<dbReference type="KEGG" id="bcai:K788_0000578"/>
<dbReference type="AlphaFoldDB" id="A0A0P0RIL8"/>
<evidence type="ECO:0000256" key="1">
    <source>
        <dbReference type="SAM" id="Phobius"/>
    </source>
</evidence>
<dbReference type="Proteomes" id="UP000019146">
    <property type="component" value="Chromosome 2"/>
</dbReference>
<proteinExistence type="predicted"/>
<dbReference type="InterPro" id="IPR012666">
    <property type="entry name" value="CbtA_put"/>
</dbReference>
<dbReference type="EMBL" id="CP012747">
    <property type="protein sequence ID" value="ALL68355.1"/>
    <property type="molecule type" value="Genomic_DNA"/>
</dbReference>
<dbReference type="Pfam" id="PF09490">
    <property type="entry name" value="CbtA"/>
    <property type="match status" value="1"/>
</dbReference>
<keyword evidence="1" id="KW-1133">Transmembrane helix</keyword>
<keyword evidence="1" id="KW-0472">Membrane</keyword>
<protein>
    <submittedName>
        <fullName evidence="2">Putative cobalt transporter CbtA</fullName>
    </submittedName>
</protein>
<name>A0A0P0RIL8_9BURK</name>
<feature type="transmembrane region" description="Helical" evidence="1">
    <location>
        <begin position="233"/>
        <end position="251"/>
    </location>
</feature>
<reference evidence="2 3" key="1">
    <citation type="journal article" date="2014" name="Genome Announc.">
        <title>Draft Genome Sequence of the Haloacid-Degrading Burkholderia caribensis Strain MBA4.</title>
        <authorList>
            <person name="Pan Y."/>
            <person name="Kong K.F."/>
            <person name="Tsang J.S."/>
        </authorList>
    </citation>
    <scope>NUCLEOTIDE SEQUENCE [LARGE SCALE GENOMIC DNA]</scope>
    <source>
        <strain evidence="2 3">MBA4</strain>
    </source>
</reference>
<gene>
    <name evidence="2" type="ORF">K788_0000578</name>
</gene>
<feature type="transmembrane region" description="Helical" evidence="1">
    <location>
        <begin position="159"/>
        <end position="180"/>
    </location>
</feature>
<keyword evidence="1" id="KW-0812">Transmembrane</keyword>
<organism evidence="2 3">
    <name type="scientific">Paraburkholderia caribensis MBA4</name>
    <dbReference type="NCBI Taxonomy" id="1323664"/>
    <lineage>
        <taxon>Bacteria</taxon>
        <taxon>Pseudomonadati</taxon>
        <taxon>Pseudomonadota</taxon>
        <taxon>Betaproteobacteria</taxon>
        <taxon>Burkholderiales</taxon>
        <taxon>Burkholderiaceae</taxon>
        <taxon>Paraburkholderia</taxon>
    </lineage>
</organism>
<accession>A0A0P0RIL8</accession>
<feature type="transmembrane region" description="Helical" evidence="1">
    <location>
        <begin position="121"/>
        <end position="139"/>
    </location>
</feature>
<evidence type="ECO:0000313" key="3">
    <source>
        <dbReference type="Proteomes" id="UP000019146"/>
    </source>
</evidence>
<feature type="transmembrane region" description="Helical" evidence="1">
    <location>
        <begin position="22"/>
        <end position="41"/>
    </location>
</feature>
<feature type="transmembrane region" description="Helical" evidence="1">
    <location>
        <begin position="85"/>
        <end position="109"/>
    </location>
</feature>
<evidence type="ECO:0000313" key="2">
    <source>
        <dbReference type="EMBL" id="ALL68355.1"/>
    </source>
</evidence>
<feature type="transmembrane region" description="Helical" evidence="1">
    <location>
        <begin position="192"/>
        <end position="213"/>
    </location>
</feature>
<sequence length="268" mass="28550">MTDGILWDFPATNEEATMVGKLLIQGLLAGLIAGLISFGFARVVGEPQVDLAIAFEAQQDAAKDANAAEHGHDEELVSRSTQAGLGLMTGVTVYGTSIGGLFALTFAFLYGRVKKADASKLSLALAGAAFVAIVIVPMLKYPANPPSVGQPETIGYRTGLYFLFLVFSIAVMIVSVRARYTWSARLGRWNASLAAAGLYVLLLGIGMTMFPAINEVPATFPAHVLWDFRIASLGLQAVMWTALGIVFGAIVEHRERSTRLSPTRNASA</sequence>